<feature type="compositionally biased region" description="Pro residues" evidence="1">
    <location>
        <begin position="104"/>
        <end position="114"/>
    </location>
</feature>
<sequence length="114" mass="11735">MSTSPAAGGLAQQADLVRTTALAVPGVADLHGGALGEVAVYLPGRRVTGVRLRDDRTEVHLVVTMGAPVRPTAEAVRDAVALVRPGRVDVVVEDVRDTSREPTPEPVAGPAPGE</sequence>
<evidence type="ECO:0008006" key="4">
    <source>
        <dbReference type="Google" id="ProtNLM"/>
    </source>
</evidence>
<gene>
    <name evidence="2" type="ORF">ACFOLH_15835</name>
</gene>
<feature type="compositionally biased region" description="Basic and acidic residues" evidence="1">
    <location>
        <begin position="94"/>
        <end position="103"/>
    </location>
</feature>
<organism evidence="2 3">
    <name type="scientific">Aquipuribacter hungaricus</name>
    <dbReference type="NCBI Taxonomy" id="545624"/>
    <lineage>
        <taxon>Bacteria</taxon>
        <taxon>Bacillati</taxon>
        <taxon>Actinomycetota</taxon>
        <taxon>Actinomycetes</taxon>
        <taxon>Micrococcales</taxon>
        <taxon>Intrasporangiaceae</taxon>
        <taxon>Aquipuribacter</taxon>
    </lineage>
</organism>
<comment type="caution">
    <text evidence="2">The sequence shown here is derived from an EMBL/GenBank/DDBJ whole genome shotgun (WGS) entry which is preliminary data.</text>
</comment>
<evidence type="ECO:0000313" key="2">
    <source>
        <dbReference type="EMBL" id="MFC3689820.1"/>
    </source>
</evidence>
<accession>A0ABV7WJL3</accession>
<dbReference type="Proteomes" id="UP001595685">
    <property type="component" value="Unassembled WGS sequence"/>
</dbReference>
<protein>
    <recommendedName>
        <fullName evidence="4">Asp23/Gls24 family envelope stress response protein</fullName>
    </recommendedName>
</protein>
<dbReference type="RefSeq" id="WP_340295822.1">
    <property type="nucleotide sequence ID" value="NZ_JBBEOI010000315.1"/>
</dbReference>
<name>A0ABV7WJL3_9MICO</name>
<dbReference type="EMBL" id="JBHRWW010000013">
    <property type="protein sequence ID" value="MFC3689820.1"/>
    <property type="molecule type" value="Genomic_DNA"/>
</dbReference>
<keyword evidence="3" id="KW-1185">Reference proteome</keyword>
<reference evidence="3" key="1">
    <citation type="journal article" date="2019" name="Int. J. Syst. Evol. Microbiol.">
        <title>The Global Catalogue of Microorganisms (GCM) 10K type strain sequencing project: providing services to taxonomists for standard genome sequencing and annotation.</title>
        <authorList>
            <consortium name="The Broad Institute Genomics Platform"/>
            <consortium name="The Broad Institute Genome Sequencing Center for Infectious Disease"/>
            <person name="Wu L."/>
            <person name="Ma J."/>
        </authorList>
    </citation>
    <scope>NUCLEOTIDE SEQUENCE [LARGE SCALE GENOMIC DNA]</scope>
    <source>
        <strain evidence="3">NCAIM B.02333</strain>
    </source>
</reference>
<feature type="region of interest" description="Disordered" evidence="1">
    <location>
        <begin position="94"/>
        <end position="114"/>
    </location>
</feature>
<proteinExistence type="predicted"/>
<evidence type="ECO:0000256" key="1">
    <source>
        <dbReference type="SAM" id="MobiDB-lite"/>
    </source>
</evidence>
<evidence type="ECO:0000313" key="3">
    <source>
        <dbReference type="Proteomes" id="UP001595685"/>
    </source>
</evidence>